<dbReference type="SUPFAM" id="SSF52518">
    <property type="entry name" value="Thiamin diphosphate-binding fold (THDP-binding)"/>
    <property type="match status" value="2"/>
</dbReference>
<dbReference type="GO" id="GO:0016114">
    <property type="term" value="P:terpenoid biosynthetic process"/>
    <property type="evidence" value="ECO:0007669"/>
    <property type="project" value="InterPro"/>
</dbReference>
<keyword evidence="6" id="KW-0808">Transferase</keyword>
<dbReference type="Proteomes" id="UP000424468">
    <property type="component" value="Chromosome"/>
</dbReference>
<name>A0A6I6C530_9MOLU</name>
<gene>
    <name evidence="13" type="primary">dxs</name>
    <name evidence="13" type="ORF">STABA_v1c05840</name>
</gene>
<evidence type="ECO:0000313" key="13">
    <source>
        <dbReference type="EMBL" id="QGS51947.1"/>
    </source>
</evidence>
<dbReference type="AlphaFoldDB" id="A0A6I6C530"/>
<dbReference type="GO" id="GO:0008661">
    <property type="term" value="F:1-deoxy-D-xylulose-5-phosphate synthase activity"/>
    <property type="evidence" value="ECO:0007669"/>
    <property type="project" value="UniProtKB-EC"/>
</dbReference>
<evidence type="ECO:0000259" key="12">
    <source>
        <dbReference type="SMART" id="SM00861"/>
    </source>
</evidence>
<dbReference type="GO" id="GO:0046872">
    <property type="term" value="F:metal ion binding"/>
    <property type="evidence" value="ECO:0007669"/>
    <property type="project" value="UniProtKB-KW"/>
</dbReference>
<keyword evidence="14" id="KW-1185">Reference proteome</keyword>
<dbReference type="EC" id="2.2.1.7" evidence="5"/>
<evidence type="ECO:0000256" key="1">
    <source>
        <dbReference type="ARBA" id="ARBA00001946"/>
    </source>
</evidence>
<sequence>MKLKDVKCFKDIYKIFDKKELEELSADVRKTLNSIANSQGGHIGSSLGVVELTIALICFFNVEDSIFLFDTGHQSHVYKLFTNRKDTFNTLLKFNGLSNFQEMKESEYDWISNGHSGTSLGYAYAYSLSNSKKNIISIIGDASFYGSYTNQGLINLINSPHKTITIINDNDQSIGNNYISIKNMKQYCNSLGFDYIECSDGHDFTKLFASIKNANDSEKHVILHIKTAKAKGYDGVKLLDWNHTIKENTDFSYQKEIANLIEEIFDNNSVLLCPAMLNTSMFDNLKKKWPDNVIDCGINEELCALIASGFAKTGKKVYISIYSTFFQRIFDQLVHDIVRNNLSIVFLIDRAGLSYSGGVSHHGIYDVGLAKFFNNNIIFHPFTKKDIEDIKFIIKNNENTKKQIFIRYDKAKLTNINSKLTNYDYIWEELIFASKNNKTLITYGTNLQDFYKLVNEKNLNINLINARFINPIDKEMLEKHKNNKLYVYEHIIGNNNLYLDVYKYYKNEKKDIVSFNIKDPLIGHGSKNDVLKEQNLNFEQILKIINDD</sequence>
<keyword evidence="7" id="KW-0479">Metal-binding</keyword>
<dbReference type="Pfam" id="PF13292">
    <property type="entry name" value="DXP_synthase_N"/>
    <property type="match status" value="1"/>
</dbReference>
<dbReference type="KEGG" id="stab:STABA_v1c05840"/>
<comment type="similarity">
    <text evidence="3">Belongs to the transketolase family. DXPS subfamily.</text>
</comment>
<dbReference type="UniPathway" id="UPA00064">
    <property type="reaction ID" value="UER00091"/>
</dbReference>
<evidence type="ECO:0000256" key="11">
    <source>
        <dbReference type="ARBA" id="ARBA00023229"/>
    </source>
</evidence>
<protein>
    <recommendedName>
        <fullName evidence="5">1-deoxy-D-xylulose-5-phosphate synthase</fullName>
        <ecNumber evidence="5">2.2.1.7</ecNumber>
    </recommendedName>
</protein>
<dbReference type="EMBL" id="CP046276">
    <property type="protein sequence ID" value="QGS51947.1"/>
    <property type="molecule type" value="Genomic_DNA"/>
</dbReference>
<evidence type="ECO:0000256" key="10">
    <source>
        <dbReference type="ARBA" id="ARBA00023052"/>
    </source>
</evidence>
<dbReference type="Gene3D" id="3.40.50.970">
    <property type="match status" value="2"/>
</dbReference>
<evidence type="ECO:0000313" key="14">
    <source>
        <dbReference type="Proteomes" id="UP000424468"/>
    </source>
</evidence>
<dbReference type="Gene3D" id="3.40.50.920">
    <property type="match status" value="1"/>
</dbReference>
<dbReference type="GO" id="GO:0009228">
    <property type="term" value="P:thiamine biosynthetic process"/>
    <property type="evidence" value="ECO:0007669"/>
    <property type="project" value="UniProtKB-KW"/>
</dbReference>
<dbReference type="RefSeq" id="WP_156006416.1">
    <property type="nucleotide sequence ID" value="NZ_CP046276.1"/>
</dbReference>
<evidence type="ECO:0000256" key="2">
    <source>
        <dbReference type="ARBA" id="ARBA00004980"/>
    </source>
</evidence>
<dbReference type="PANTHER" id="PTHR43322">
    <property type="entry name" value="1-D-DEOXYXYLULOSE 5-PHOSPHATE SYNTHASE-RELATED"/>
    <property type="match status" value="1"/>
</dbReference>
<evidence type="ECO:0000256" key="6">
    <source>
        <dbReference type="ARBA" id="ARBA00022679"/>
    </source>
</evidence>
<dbReference type="OrthoDB" id="9803371at2"/>
<keyword evidence="8" id="KW-0460">Magnesium</keyword>
<dbReference type="Pfam" id="PF02779">
    <property type="entry name" value="Transket_pyr"/>
    <property type="match status" value="1"/>
</dbReference>
<dbReference type="InterPro" id="IPR005477">
    <property type="entry name" value="Dxylulose-5-P_synthase"/>
</dbReference>
<evidence type="ECO:0000256" key="5">
    <source>
        <dbReference type="ARBA" id="ARBA00013150"/>
    </source>
</evidence>
<dbReference type="InterPro" id="IPR005475">
    <property type="entry name" value="Transketolase-like_Pyr-bd"/>
</dbReference>
<dbReference type="GO" id="GO:0005829">
    <property type="term" value="C:cytosol"/>
    <property type="evidence" value="ECO:0007669"/>
    <property type="project" value="TreeGrafter"/>
</dbReference>
<accession>A0A6I6C530</accession>
<reference evidence="13 14" key="1">
    <citation type="submission" date="2019-11" db="EMBL/GenBank/DDBJ databases">
        <title>Complete genome sequence of Spiroplasma tabanidicola TAUS-1 (DSM 22603).</title>
        <authorList>
            <person name="Huang C.-T."/>
            <person name="Lin Y.-C."/>
            <person name="Kuo C.-H."/>
        </authorList>
    </citation>
    <scope>NUCLEOTIDE SEQUENCE [LARGE SCALE GENOMIC DNA]</scope>
    <source>
        <strain evidence="13 14">TAUS-1</strain>
    </source>
</reference>
<evidence type="ECO:0000256" key="3">
    <source>
        <dbReference type="ARBA" id="ARBA00011081"/>
    </source>
</evidence>
<keyword evidence="9" id="KW-0784">Thiamine biosynthesis</keyword>
<dbReference type="CDD" id="cd07033">
    <property type="entry name" value="TPP_PYR_DXS_TK_like"/>
    <property type="match status" value="1"/>
</dbReference>
<dbReference type="InterPro" id="IPR029061">
    <property type="entry name" value="THDP-binding"/>
</dbReference>
<evidence type="ECO:0000256" key="8">
    <source>
        <dbReference type="ARBA" id="ARBA00022842"/>
    </source>
</evidence>
<dbReference type="PANTHER" id="PTHR43322:SF5">
    <property type="entry name" value="1-DEOXY-D-XYLULOSE-5-PHOSPHATE SYNTHASE, CHLOROPLASTIC"/>
    <property type="match status" value="1"/>
</dbReference>
<comment type="pathway">
    <text evidence="2">Metabolic intermediate biosynthesis; 1-deoxy-D-xylulose 5-phosphate biosynthesis; 1-deoxy-D-xylulose 5-phosphate from D-glyceraldehyde 3-phosphate and pyruvate: step 1/1.</text>
</comment>
<evidence type="ECO:0000256" key="7">
    <source>
        <dbReference type="ARBA" id="ARBA00022723"/>
    </source>
</evidence>
<organism evidence="13 14">
    <name type="scientific">Spiroplasma tabanidicola</name>
    <dbReference type="NCBI Taxonomy" id="324079"/>
    <lineage>
        <taxon>Bacteria</taxon>
        <taxon>Bacillati</taxon>
        <taxon>Mycoplasmatota</taxon>
        <taxon>Mollicutes</taxon>
        <taxon>Entomoplasmatales</taxon>
        <taxon>Spiroplasmataceae</taxon>
        <taxon>Spiroplasma</taxon>
    </lineage>
</organism>
<dbReference type="SUPFAM" id="SSF52922">
    <property type="entry name" value="TK C-terminal domain-like"/>
    <property type="match status" value="1"/>
</dbReference>
<evidence type="ECO:0000256" key="4">
    <source>
        <dbReference type="ARBA" id="ARBA00011738"/>
    </source>
</evidence>
<dbReference type="GO" id="GO:0019288">
    <property type="term" value="P:isopentenyl diphosphate biosynthetic process, methylerythritol 4-phosphate pathway"/>
    <property type="evidence" value="ECO:0007669"/>
    <property type="project" value="TreeGrafter"/>
</dbReference>
<proteinExistence type="inferred from homology"/>
<dbReference type="InterPro" id="IPR009014">
    <property type="entry name" value="Transketo_C/PFOR_II"/>
</dbReference>
<comment type="subunit">
    <text evidence="4">Homodimer.</text>
</comment>
<keyword evidence="11" id="KW-0414">Isoprene biosynthesis</keyword>
<comment type="cofactor">
    <cofactor evidence="1">
        <name>Mg(2+)</name>
        <dbReference type="ChEBI" id="CHEBI:18420"/>
    </cofactor>
</comment>
<feature type="domain" description="Transketolase-like pyrimidine-binding" evidence="12">
    <location>
        <begin position="251"/>
        <end position="416"/>
    </location>
</feature>
<dbReference type="SMART" id="SM00861">
    <property type="entry name" value="Transket_pyr"/>
    <property type="match status" value="1"/>
</dbReference>
<keyword evidence="10" id="KW-0786">Thiamine pyrophosphate</keyword>
<evidence type="ECO:0000256" key="9">
    <source>
        <dbReference type="ARBA" id="ARBA00022977"/>
    </source>
</evidence>